<dbReference type="Proteomes" id="UP000829398">
    <property type="component" value="Chromosome 5"/>
</dbReference>
<evidence type="ECO:0000313" key="2">
    <source>
        <dbReference type="Proteomes" id="UP000829398"/>
    </source>
</evidence>
<protein>
    <submittedName>
        <fullName evidence="1">Uncharacterized protein</fullName>
    </submittedName>
</protein>
<name>A0ACB8KAB8_CITSI</name>
<dbReference type="EMBL" id="CM039174">
    <property type="protein sequence ID" value="KAH9751332.1"/>
    <property type="molecule type" value="Genomic_DNA"/>
</dbReference>
<comment type="caution">
    <text evidence="1">The sequence shown here is derived from an EMBL/GenBank/DDBJ whole genome shotgun (WGS) entry which is preliminary data.</text>
</comment>
<proteinExistence type="predicted"/>
<sequence>MITAFSTQHKFQSKRDETLLLQTDLSRANTVIPKPIQWKDVNLPEEWILEGAAPPAIPKQLEPNTELQNVTQYSDGKVKLSFRRSNSSRFSDKASCSSIPSMERKFTKVPSVINLPFQSQPRFSTSDLPSSSISSVDYTTKLTRIENQFQQSTISVSTSPRPIPLKSDSDKKLKEPIFKPFQVSKTSQKLVQDSKSDFAKAIREQLDRIETASSSSSKVQIAPDTPQSSKIDTPQLSRIGVLDQDQVSIASSDLEAFTEEPISKANKIHWELALPTSKSPPDLTIDNRPSALNQARYNASSVYEWNIDGMSEYNILGVLQQMTMAANAYKTQSGTSDRAIAEILIAGFTGQLKGWWDHLLTKLQQLDILNAIQIDEDGAPILDELNNPIQDAVATLILTISLHFIGDPSHLRDKNAELLHNLRCRKLSDFNDYKTTFFTRLFLRDDANHVTWKEKFLAGLPTLLGEKVRNSIKALFDNRIPYNELTYGELVSFVNKEGLKICQDLKLQKRLKQELRQSKQELGGFCKQFNYDPFKTSTSKDCNGKCSLKPYRKHYKHKSHRKPFHDFRKLPYKKPSRPYKKHSFSKRKEFKAKPKTTFNFKDATCFKCGMKGHTAKFCRMNKRLHELDLNEDILSKIAPLLVESSDSESSWSGNEDPLQVDELFDSDSSASSNSDSDSDNSYLKKINVLTKDQEIFLELVKHISDPSLQKEYLDKLLKTMDSSNIEASSSKIPIVKKNSYDLTEILEKKKTKKSTPNIQDLQKEIKDIKLEIKDLKEKQKTDSATIQLLLQKQLQDTSDKEDESDNDNVEQKIDNIESIPNDFLFVLKQITTRKYLIKITLIFSNDFAMDAIALFDTGADLNCIREDIVPKRFHVKTKERLSAANNSKLNVTSKVEASIYNDKIEFKTSFVLTNDIHHAIILGTPFINLITPYAVNYDGIKPLTKEGLDTSILAVLRDGRFISFDDSLLSSIESSLCKAMITAFSTQHKFQSKRDETLLLQTDLSRANTVIPKPIQWKDVNLPEEWILEGAAPPAIPKQLEPNTELQNVTQYSDGKVKLSFRRSNSSRFSDKASCSSIPSMERKFTKVPSVINLPFQSQPRFSTSDLPSSSISSVDYTTKLTRIENQFQQSTISVSTSPRPIPLKSDSDKKLKEPIFKPFQVSKTSQKLVQDSKSDFAKAIREQLDRIETASSSSSKVQIAPDTPQSSKIDTPQLSRIGVLDQDQVSIASSDLEALTEEPISKANKIHWELALPTSKSPPDLTIDNRPSALNQARYNASSVYEWNIDGMSEYNILGVLQQMTMAANAYKTQSGTSDRAIAEILIAGFTGQLKGWWDHLLTKLQQLDILNAIQIDEDGAPILDELNNPIQDAVATLILTISLHFIGDPSHLRDKNAELLHNLRCRKLSDFNDYKTTFFTRLFLRDDANHVTWKEKFLAGLPTLLGEKVRNSIKALFDNRIPYNELTYGELVSFVNKEGLKICQDLKLQKRLKQELRQSKQELGGFCKQFNYDPFKTSTSKDCNGKCSLKPYRKHYKHKSHKKPFHDFRKLPYKKPSRPYKKHSFSKRKEFKAKPKTTFNFKDATCFKCGMKGHTAKFCRMNKRLHELDLNEDILSKIAPLLVESSDSESSWSGNEDPLQVDELFDSDSSASSNSDSDSDNSYLKKINVLTKDQEIFLELVKHISDPSLQKEYLDKLLKTMDSSNIEASSSKIPIVKKNSYDLTEILEKKKTKKSTPNIQDLQKEIKDIKLEIKDLKEKQKTDSATIQLLLQKQLQDTSDKEDESDNDNVEQKIDNIESIPNDFLFVLKQITTRKYLIKITLIFSNDFAMDAIALFDTGADLNCIREDIVPKRFHVKTKERLSAANNSKLNVTSKVEASIYNDKIEFKTSFVLTNDIHHAIILGTPFINLITPYAVNYDGHLGLVLLSTSIKTQRLKEVYLDLL</sequence>
<organism evidence="1 2">
    <name type="scientific">Citrus sinensis</name>
    <name type="common">Sweet orange</name>
    <name type="synonym">Citrus aurantium var. sinensis</name>
    <dbReference type="NCBI Taxonomy" id="2711"/>
    <lineage>
        <taxon>Eukaryota</taxon>
        <taxon>Viridiplantae</taxon>
        <taxon>Streptophyta</taxon>
        <taxon>Embryophyta</taxon>
        <taxon>Tracheophyta</taxon>
        <taxon>Spermatophyta</taxon>
        <taxon>Magnoliopsida</taxon>
        <taxon>eudicotyledons</taxon>
        <taxon>Gunneridae</taxon>
        <taxon>Pentapetalae</taxon>
        <taxon>rosids</taxon>
        <taxon>malvids</taxon>
        <taxon>Sapindales</taxon>
        <taxon>Rutaceae</taxon>
        <taxon>Aurantioideae</taxon>
        <taxon>Citrus</taxon>
    </lineage>
</organism>
<accession>A0ACB8KAB8</accession>
<keyword evidence="2" id="KW-1185">Reference proteome</keyword>
<evidence type="ECO:0000313" key="1">
    <source>
        <dbReference type="EMBL" id="KAH9751332.1"/>
    </source>
</evidence>
<reference evidence="2" key="1">
    <citation type="journal article" date="2023" name="Hortic. Res.">
        <title>A chromosome-level phased genome enabling allele-level studies in sweet orange: a case study on citrus Huanglongbing tolerance.</title>
        <authorList>
            <person name="Wu B."/>
            <person name="Yu Q."/>
            <person name="Deng Z."/>
            <person name="Duan Y."/>
            <person name="Luo F."/>
            <person name="Gmitter F. Jr."/>
        </authorList>
    </citation>
    <scope>NUCLEOTIDE SEQUENCE [LARGE SCALE GENOMIC DNA]</scope>
    <source>
        <strain evidence="2">cv. Valencia</strain>
    </source>
</reference>
<gene>
    <name evidence="1" type="ORF">KPL71_014255</name>
</gene>